<feature type="domain" description="EF-hand" evidence="14">
    <location>
        <begin position="147"/>
        <end position="182"/>
    </location>
</feature>
<organism evidence="15 16">
    <name type="scientific">Mixia osmundae (strain CBS 9802 / IAM 14324 / JCM 22182 / KY 12970)</name>
    <dbReference type="NCBI Taxonomy" id="764103"/>
    <lineage>
        <taxon>Eukaryota</taxon>
        <taxon>Fungi</taxon>
        <taxon>Dikarya</taxon>
        <taxon>Basidiomycota</taxon>
        <taxon>Pucciniomycotina</taxon>
        <taxon>Mixiomycetes</taxon>
        <taxon>Mixiales</taxon>
        <taxon>Mixiaceae</taxon>
        <taxon>Mixia</taxon>
    </lineage>
</organism>
<evidence type="ECO:0000256" key="1">
    <source>
        <dbReference type="ARBA" id="ARBA00004448"/>
    </source>
</evidence>
<feature type="compositionally biased region" description="Basic and acidic residues" evidence="13">
    <location>
        <begin position="269"/>
        <end position="285"/>
    </location>
</feature>
<proteinExistence type="inferred from homology"/>
<accession>G7DUT4</accession>
<dbReference type="PROSITE" id="PS50920">
    <property type="entry name" value="SOLCAR"/>
    <property type="match status" value="3"/>
</dbReference>
<evidence type="ECO:0000256" key="6">
    <source>
        <dbReference type="ARBA" id="ARBA00022737"/>
    </source>
</evidence>
<comment type="subcellular location">
    <subcellularLocation>
        <location evidence="1">Mitochondrion inner membrane</location>
        <topology evidence="1">Multi-pass membrane protein</topology>
    </subcellularLocation>
</comment>
<evidence type="ECO:0000256" key="10">
    <source>
        <dbReference type="ARBA" id="ARBA00023128"/>
    </source>
</evidence>
<feature type="repeat" description="Solcar" evidence="12">
    <location>
        <begin position="436"/>
        <end position="524"/>
    </location>
</feature>
<feature type="repeat" description="Solcar" evidence="12">
    <location>
        <begin position="534"/>
        <end position="623"/>
    </location>
</feature>
<reference evidence="15 16" key="2">
    <citation type="journal article" date="2012" name="Open Biol.">
        <title>Characteristics of nucleosomes and linker DNA regions on the genome of the basidiomycete Mixia osmundae revealed by mono- and dinucleosome mapping.</title>
        <authorList>
            <person name="Nishida H."/>
            <person name="Kondo S."/>
            <person name="Matsumoto T."/>
            <person name="Suzuki Y."/>
            <person name="Yoshikawa H."/>
            <person name="Taylor T.D."/>
            <person name="Sugiyama J."/>
        </authorList>
    </citation>
    <scope>NUCLEOTIDE SEQUENCE [LARGE SCALE GENOMIC DNA]</scope>
    <source>
        <strain evidence="16">CBS 9802 / IAM 14324 / JCM 22182 / KY 12970</strain>
    </source>
</reference>
<dbReference type="eggNOG" id="KOG0036">
    <property type="taxonomic scope" value="Eukaryota"/>
</dbReference>
<dbReference type="Gene3D" id="1.50.40.10">
    <property type="entry name" value="Mitochondrial carrier domain"/>
    <property type="match status" value="1"/>
</dbReference>
<dbReference type="InterPro" id="IPR011992">
    <property type="entry name" value="EF-hand-dom_pair"/>
</dbReference>
<keyword evidence="8" id="KW-0106">Calcium</keyword>
<dbReference type="PRINTS" id="PR00926">
    <property type="entry name" value="MITOCARRIER"/>
</dbReference>
<dbReference type="FunFam" id="1.50.40.10:FF:000016">
    <property type="entry name" value="Solute carrier family 25 member 23"/>
    <property type="match status" value="1"/>
</dbReference>
<dbReference type="InterPro" id="IPR002048">
    <property type="entry name" value="EF_hand_dom"/>
</dbReference>
<gene>
    <name evidence="15" type="primary">Mo00995</name>
    <name evidence="15" type="ORF">E5Q_00995</name>
</gene>
<keyword evidence="5" id="KW-0479">Metal-binding</keyword>
<dbReference type="CDD" id="cd00051">
    <property type="entry name" value="EFh"/>
    <property type="match status" value="1"/>
</dbReference>
<comment type="similarity">
    <text evidence="2">Belongs to the mitochondrial carrier (TC 2.A.29) family.</text>
</comment>
<evidence type="ECO:0000256" key="3">
    <source>
        <dbReference type="ARBA" id="ARBA00022448"/>
    </source>
</evidence>
<dbReference type="Gene3D" id="1.10.238.10">
    <property type="entry name" value="EF-hand"/>
    <property type="match status" value="1"/>
</dbReference>
<keyword evidence="6" id="KW-0677">Repeat</keyword>
<dbReference type="Pfam" id="PF13499">
    <property type="entry name" value="EF-hand_7"/>
    <property type="match status" value="1"/>
</dbReference>
<keyword evidence="16" id="KW-1185">Reference proteome</keyword>
<dbReference type="OMA" id="VISYAEW"/>
<dbReference type="InterPro" id="IPR018247">
    <property type="entry name" value="EF_Hand_1_Ca_BS"/>
</dbReference>
<dbReference type="InterPro" id="IPR023395">
    <property type="entry name" value="MCP_dom_sf"/>
</dbReference>
<protein>
    <recommendedName>
        <fullName evidence="14">EF-hand domain-containing protein</fullName>
    </recommendedName>
</protein>
<evidence type="ECO:0000256" key="5">
    <source>
        <dbReference type="ARBA" id="ARBA00022723"/>
    </source>
</evidence>
<comment type="caution">
    <text evidence="15">The sequence shown here is derived from an EMBL/GenBank/DDBJ whole genome shotgun (WGS) entry which is preliminary data.</text>
</comment>
<evidence type="ECO:0000256" key="4">
    <source>
        <dbReference type="ARBA" id="ARBA00022692"/>
    </source>
</evidence>
<evidence type="ECO:0000256" key="11">
    <source>
        <dbReference type="ARBA" id="ARBA00023136"/>
    </source>
</evidence>
<dbReference type="SMART" id="SM00054">
    <property type="entry name" value="EFh"/>
    <property type="match status" value="2"/>
</dbReference>
<dbReference type="InterPro" id="IPR018108">
    <property type="entry name" value="MCP_transmembrane"/>
</dbReference>
<dbReference type="AlphaFoldDB" id="G7DUT4"/>
<dbReference type="PROSITE" id="PS50222">
    <property type="entry name" value="EF_HAND_2"/>
    <property type="match status" value="2"/>
</dbReference>
<reference evidence="15 16" key="1">
    <citation type="journal article" date="2011" name="J. Gen. Appl. Microbiol.">
        <title>Draft genome sequencing of the enigmatic basidiomycete Mixia osmundae.</title>
        <authorList>
            <person name="Nishida H."/>
            <person name="Nagatsuka Y."/>
            <person name="Sugiyama J."/>
        </authorList>
    </citation>
    <scope>NUCLEOTIDE SEQUENCE [LARGE SCALE GENOMIC DNA]</scope>
    <source>
        <strain evidence="16">CBS 9802 / IAM 14324 / JCM 22182 / KY 12970</strain>
    </source>
</reference>
<evidence type="ECO:0000256" key="9">
    <source>
        <dbReference type="ARBA" id="ARBA00022989"/>
    </source>
</evidence>
<dbReference type="InterPro" id="IPR002067">
    <property type="entry name" value="MCP"/>
</dbReference>
<evidence type="ECO:0000256" key="13">
    <source>
        <dbReference type="SAM" id="MobiDB-lite"/>
    </source>
</evidence>
<dbReference type="HOGENOM" id="CLU_015166_2_2_1"/>
<dbReference type="OrthoDB" id="270584at2759"/>
<keyword evidence="9" id="KW-1133">Transmembrane helix</keyword>
<keyword evidence="10" id="KW-0496">Mitochondrion</keyword>
<dbReference type="GO" id="GO:0005509">
    <property type="term" value="F:calcium ion binding"/>
    <property type="evidence" value="ECO:0007669"/>
    <property type="project" value="InterPro"/>
</dbReference>
<evidence type="ECO:0000313" key="15">
    <source>
        <dbReference type="EMBL" id="GAA94344.1"/>
    </source>
</evidence>
<evidence type="ECO:0000256" key="7">
    <source>
        <dbReference type="ARBA" id="ARBA00022792"/>
    </source>
</evidence>
<dbReference type="SUPFAM" id="SSF103506">
    <property type="entry name" value="Mitochondrial carrier"/>
    <property type="match status" value="1"/>
</dbReference>
<sequence length="638" mass="71005">MSVEERRQGVRESDGTSRPAGLLATRKLSKREAFELMSQPRRASSSTYLDSDVSLREASDIQAVPPPEQSLETFRQVEGPQNRLSRLRRLFEALKQGSSRSAQPSATDHDDKAAHLHHHTYADELWQQCREGENEQTFSSFVRYAEAKEHELWKVFNELDRNNDRLLDAAELRAALERAGIQTSNEQLKSFLNAIDKDRDGHICFSEWRDFLLLLPRSTSVPEIYHYYQQQRGVARHPSTVATQDGDVTLGERTQTTNKAAPPPVTQTHHPDPKGKAKAVDEPSLRDQQQYVQQDTPQDEEDEEDERGMFDDSLKYLLAGGIAGAVSRTATAPFDRLKVYLITNVQNVSAPIPKDLVKKPGEALNATAEISKKGARVFREAIASIYKQDGLKGFYIGNGLNTIKIFPESAIKFLSYESSKRFFAKYVDNVEKTRDISGTSRFFAGGIGGLSSQLSIYGIETLKTRVMSSTANKLKGNALVIATAKQMWKEGGVRAYYRGLTWGLVGVFPYSGIDFACFEFLKRAYQKYYCTEEMGLIGSLAFGAFSGGVGAASVYPLNLARTRLQAAGSPAHPQTYTGIRDVVSKTYRHEGVRGFYKGLTPTILKVAPAVSISWATYETAQKFLFPAGESHADDDDNA</sequence>
<dbReference type="STRING" id="764103.G7DUT4"/>
<dbReference type="GO" id="GO:0055085">
    <property type="term" value="P:transmembrane transport"/>
    <property type="evidence" value="ECO:0007669"/>
    <property type="project" value="InterPro"/>
</dbReference>
<dbReference type="PROSITE" id="PS00018">
    <property type="entry name" value="EF_HAND_1"/>
    <property type="match status" value="2"/>
</dbReference>
<feature type="region of interest" description="Disordered" evidence="13">
    <location>
        <begin position="1"/>
        <end position="26"/>
    </location>
</feature>
<feature type="compositionally biased region" description="Acidic residues" evidence="13">
    <location>
        <begin position="297"/>
        <end position="306"/>
    </location>
</feature>
<dbReference type="EMBL" id="BABT02000032">
    <property type="protein sequence ID" value="GAA94344.1"/>
    <property type="molecule type" value="Genomic_DNA"/>
</dbReference>
<feature type="region of interest" description="Disordered" evidence="13">
    <location>
        <begin position="246"/>
        <end position="307"/>
    </location>
</feature>
<keyword evidence="7" id="KW-0999">Mitochondrion inner membrane</keyword>
<dbReference type="Pfam" id="PF00153">
    <property type="entry name" value="Mito_carr"/>
    <property type="match status" value="3"/>
</dbReference>
<dbReference type="SUPFAM" id="SSF47473">
    <property type="entry name" value="EF-hand"/>
    <property type="match status" value="1"/>
</dbReference>
<evidence type="ECO:0000256" key="2">
    <source>
        <dbReference type="ARBA" id="ARBA00006375"/>
    </source>
</evidence>
<evidence type="ECO:0000256" key="8">
    <source>
        <dbReference type="ARBA" id="ARBA00022837"/>
    </source>
</evidence>
<keyword evidence="3" id="KW-0813">Transport</keyword>
<feature type="compositionally biased region" description="Basic and acidic residues" evidence="13">
    <location>
        <begin position="1"/>
        <end position="15"/>
    </location>
</feature>
<evidence type="ECO:0000313" key="16">
    <source>
        <dbReference type="Proteomes" id="UP000009131"/>
    </source>
</evidence>
<evidence type="ECO:0000256" key="12">
    <source>
        <dbReference type="PROSITE-ProRule" id="PRU00282"/>
    </source>
</evidence>
<feature type="domain" description="EF-hand" evidence="14">
    <location>
        <begin position="183"/>
        <end position="218"/>
    </location>
</feature>
<name>G7DUT4_MIXOS</name>
<dbReference type="RefSeq" id="XP_014565807.1">
    <property type="nucleotide sequence ID" value="XM_014710321.1"/>
</dbReference>
<dbReference type="InParanoid" id="G7DUT4"/>
<keyword evidence="4 12" id="KW-0812">Transmembrane</keyword>
<feature type="repeat" description="Solcar" evidence="12">
    <location>
        <begin position="311"/>
        <end position="422"/>
    </location>
</feature>
<keyword evidence="11 12" id="KW-0472">Membrane</keyword>
<feature type="compositionally biased region" description="Low complexity" evidence="13">
    <location>
        <begin position="287"/>
        <end position="296"/>
    </location>
</feature>
<dbReference type="GO" id="GO:0005743">
    <property type="term" value="C:mitochondrial inner membrane"/>
    <property type="evidence" value="ECO:0007669"/>
    <property type="project" value="UniProtKB-SubCell"/>
</dbReference>
<dbReference type="PANTHER" id="PTHR24089">
    <property type="entry name" value="SOLUTE CARRIER FAMILY 25"/>
    <property type="match status" value="1"/>
</dbReference>
<evidence type="ECO:0000259" key="14">
    <source>
        <dbReference type="PROSITE" id="PS50222"/>
    </source>
</evidence>
<dbReference type="Proteomes" id="UP000009131">
    <property type="component" value="Unassembled WGS sequence"/>
</dbReference>